<feature type="transmembrane region" description="Helical" evidence="1">
    <location>
        <begin position="83"/>
        <end position="105"/>
    </location>
</feature>
<feature type="transmembrane region" description="Helical" evidence="1">
    <location>
        <begin position="45"/>
        <end position="71"/>
    </location>
</feature>
<reference evidence="2 3" key="1">
    <citation type="submission" date="2017-06" db="EMBL/GenBank/DDBJ databases">
        <title>Hymenobacter amundsenii sp. nov. isolated from regoliths in Antarctica.</title>
        <authorList>
            <person name="Sedlacek I."/>
            <person name="Kralova S."/>
            <person name="Pantucek R."/>
            <person name="Svec P."/>
            <person name="Holochova P."/>
            <person name="Stankova E."/>
            <person name="Vrbovska V."/>
            <person name="Busse H.-J."/>
        </authorList>
    </citation>
    <scope>NUCLEOTIDE SEQUENCE [LARGE SCALE GENOMIC DNA]</scope>
    <source>
        <strain evidence="2 3">CCM 8682</strain>
    </source>
</reference>
<dbReference type="AlphaFoldDB" id="A0A246FQ72"/>
<gene>
    <name evidence="2" type="ORF">CDA63_06795</name>
</gene>
<dbReference type="EMBL" id="NIRR01000007">
    <property type="protein sequence ID" value="OWP63914.1"/>
    <property type="molecule type" value="Genomic_DNA"/>
</dbReference>
<keyword evidence="1" id="KW-0812">Transmembrane</keyword>
<evidence type="ECO:0000256" key="1">
    <source>
        <dbReference type="SAM" id="Phobius"/>
    </source>
</evidence>
<dbReference type="OrthoDB" id="883256at2"/>
<feature type="transmembrane region" description="Helical" evidence="1">
    <location>
        <begin position="12"/>
        <end position="33"/>
    </location>
</feature>
<name>A0A246FQ72_9BACT</name>
<dbReference type="Proteomes" id="UP000197277">
    <property type="component" value="Unassembled WGS sequence"/>
</dbReference>
<organism evidence="2 3">
    <name type="scientific">Hymenobacter amundsenii</name>
    <dbReference type="NCBI Taxonomy" id="2006685"/>
    <lineage>
        <taxon>Bacteria</taxon>
        <taxon>Pseudomonadati</taxon>
        <taxon>Bacteroidota</taxon>
        <taxon>Cytophagia</taxon>
        <taxon>Cytophagales</taxon>
        <taxon>Hymenobacteraceae</taxon>
        <taxon>Hymenobacter</taxon>
    </lineage>
</organism>
<evidence type="ECO:0000313" key="3">
    <source>
        <dbReference type="Proteomes" id="UP000197277"/>
    </source>
</evidence>
<dbReference type="RefSeq" id="WP_088463695.1">
    <property type="nucleotide sequence ID" value="NZ_NIRR01000007.1"/>
</dbReference>
<feature type="transmembrane region" description="Helical" evidence="1">
    <location>
        <begin position="111"/>
        <end position="130"/>
    </location>
</feature>
<comment type="caution">
    <text evidence="2">The sequence shown here is derived from an EMBL/GenBank/DDBJ whole genome shotgun (WGS) entry which is preliminary data.</text>
</comment>
<keyword evidence="3" id="KW-1185">Reference proteome</keyword>
<keyword evidence="1" id="KW-0472">Membrane</keyword>
<proteinExistence type="predicted"/>
<evidence type="ECO:0000313" key="2">
    <source>
        <dbReference type="EMBL" id="OWP63914.1"/>
    </source>
</evidence>
<protein>
    <submittedName>
        <fullName evidence="2">Uncharacterized protein</fullName>
    </submittedName>
</protein>
<keyword evidence="1" id="KW-1133">Transmembrane helix</keyword>
<sequence length="140" mass="15505">MTLPYTTANYSTITRTFVLWLLSNVGGTLWLLLDFAYERLNDYPIALMVGLTAALISLAIVPLVVPFFALMSRLQTDWSRRTVALTGIVLFFLLANHLLLGLIPLESVTDLLPFSLPYGIAAVLGVLWLYGPARHVATPR</sequence>
<accession>A0A246FQ72</accession>